<feature type="domain" description="Glycosyl hydrolase family 13 catalytic" evidence="10">
    <location>
        <begin position="339"/>
        <end position="680"/>
    </location>
</feature>
<name>A0A815DC47_9BILA</name>
<accession>A0A815DC47</accession>
<comment type="cofactor">
    <cofactor evidence="2">
        <name>Ca(2+)</name>
        <dbReference type="ChEBI" id="CHEBI:29108"/>
    </cofactor>
</comment>
<dbReference type="SUPFAM" id="SSF51445">
    <property type="entry name" value="(Trans)glycosidases"/>
    <property type="match status" value="1"/>
</dbReference>
<dbReference type="EMBL" id="CAJNOH010002486">
    <property type="protein sequence ID" value="CAF1295946.1"/>
    <property type="molecule type" value="Genomic_DNA"/>
</dbReference>
<proteinExistence type="inferred from homology"/>
<comment type="catalytic activity">
    <reaction evidence="1">
        <text>Endohydrolysis of (1-&gt;4)-alpha-D-glucosidic linkages in polysaccharides containing three or more (1-&gt;4)-alpha-linked D-glucose units.</text>
        <dbReference type="EC" id="3.2.1.1"/>
    </reaction>
</comment>
<dbReference type="SMART" id="SM00642">
    <property type="entry name" value="Aamy"/>
    <property type="match status" value="1"/>
</dbReference>
<dbReference type="Proteomes" id="UP000663854">
    <property type="component" value="Unassembled WGS sequence"/>
</dbReference>
<evidence type="ECO:0000256" key="3">
    <source>
        <dbReference type="ARBA" id="ARBA00001923"/>
    </source>
</evidence>
<evidence type="ECO:0000313" key="11">
    <source>
        <dbReference type="EMBL" id="CAF1295946.1"/>
    </source>
</evidence>
<dbReference type="InterPro" id="IPR006046">
    <property type="entry name" value="Alpha_amylase"/>
</dbReference>
<protein>
    <recommendedName>
        <fullName evidence="5">alpha-amylase</fullName>
        <ecNumber evidence="5">3.2.1.1</ecNumber>
    </recommendedName>
</protein>
<organism evidence="11 13">
    <name type="scientific">Rotaria sordida</name>
    <dbReference type="NCBI Taxonomy" id="392033"/>
    <lineage>
        <taxon>Eukaryota</taxon>
        <taxon>Metazoa</taxon>
        <taxon>Spiralia</taxon>
        <taxon>Gnathifera</taxon>
        <taxon>Rotifera</taxon>
        <taxon>Eurotatoria</taxon>
        <taxon>Bdelloidea</taxon>
        <taxon>Philodinida</taxon>
        <taxon>Philodinidae</taxon>
        <taxon>Rotaria</taxon>
    </lineage>
</organism>
<comment type="caution">
    <text evidence="11">The sequence shown here is derived from an EMBL/GenBank/DDBJ whole genome shotgun (WGS) entry which is preliminary data.</text>
</comment>
<comment type="cofactor">
    <cofactor evidence="3">
        <name>chloride</name>
        <dbReference type="ChEBI" id="CHEBI:17996"/>
    </cofactor>
</comment>
<evidence type="ECO:0000313" key="14">
    <source>
        <dbReference type="Proteomes" id="UP000663870"/>
    </source>
</evidence>
<dbReference type="GO" id="GO:0043169">
    <property type="term" value="F:cation binding"/>
    <property type="evidence" value="ECO:0007669"/>
    <property type="project" value="InterPro"/>
</dbReference>
<keyword evidence="7" id="KW-0868">Chloride</keyword>
<evidence type="ECO:0000313" key="13">
    <source>
        <dbReference type="Proteomes" id="UP000663854"/>
    </source>
</evidence>
<dbReference type="PRINTS" id="PR00110">
    <property type="entry name" value="ALPHAAMYLASE"/>
</dbReference>
<comment type="similarity">
    <text evidence="4">Belongs to the glycosyl hydrolase 13 family.</text>
</comment>
<dbReference type="EC" id="3.2.1.1" evidence="5"/>
<reference evidence="11" key="1">
    <citation type="submission" date="2021-02" db="EMBL/GenBank/DDBJ databases">
        <authorList>
            <person name="Nowell W R."/>
        </authorList>
    </citation>
    <scope>NUCLEOTIDE SEQUENCE</scope>
</reference>
<dbReference type="Gene3D" id="3.20.20.80">
    <property type="entry name" value="Glycosidases"/>
    <property type="match status" value="1"/>
</dbReference>
<evidence type="ECO:0000259" key="10">
    <source>
        <dbReference type="SMART" id="SM00642"/>
    </source>
</evidence>
<dbReference type="InterPro" id="IPR017853">
    <property type="entry name" value="GH"/>
</dbReference>
<evidence type="ECO:0000256" key="6">
    <source>
        <dbReference type="ARBA" id="ARBA00022801"/>
    </source>
</evidence>
<keyword evidence="6" id="KW-0378">Hydrolase</keyword>
<evidence type="ECO:0000256" key="5">
    <source>
        <dbReference type="ARBA" id="ARBA00012595"/>
    </source>
</evidence>
<dbReference type="GO" id="GO:0005975">
    <property type="term" value="P:carbohydrate metabolic process"/>
    <property type="evidence" value="ECO:0007669"/>
    <property type="project" value="InterPro"/>
</dbReference>
<dbReference type="EMBL" id="CAJNOL010003670">
    <property type="protein sequence ID" value="CAF1570434.1"/>
    <property type="molecule type" value="Genomic_DNA"/>
</dbReference>
<evidence type="ECO:0000256" key="4">
    <source>
        <dbReference type="ARBA" id="ARBA00008061"/>
    </source>
</evidence>
<evidence type="ECO:0000256" key="7">
    <source>
        <dbReference type="ARBA" id="ARBA00023214"/>
    </source>
</evidence>
<dbReference type="Proteomes" id="UP000663870">
    <property type="component" value="Unassembled WGS sequence"/>
</dbReference>
<dbReference type="PANTHER" id="PTHR43447">
    <property type="entry name" value="ALPHA-AMYLASE"/>
    <property type="match status" value="1"/>
</dbReference>
<evidence type="ECO:0000256" key="9">
    <source>
        <dbReference type="ARBA" id="ARBA00023295"/>
    </source>
</evidence>
<keyword evidence="14" id="KW-1185">Reference proteome</keyword>
<keyword evidence="8" id="KW-0119">Carbohydrate metabolism</keyword>
<dbReference type="AlphaFoldDB" id="A0A815DC47"/>
<dbReference type="InterPro" id="IPR006047">
    <property type="entry name" value="GH13_cat_dom"/>
</dbReference>
<gene>
    <name evidence="12" type="ORF">JXQ802_LOCUS45153</name>
    <name evidence="11" type="ORF">PYM288_LOCUS29651</name>
</gene>
<evidence type="ECO:0000256" key="8">
    <source>
        <dbReference type="ARBA" id="ARBA00023277"/>
    </source>
</evidence>
<sequence>MTFNSVTCRYETVINRLPTNTSYEWKVAYNENWGGDQGCNGDANCQFNSGSAGAVLLIYNPFSGQLTTISISSSETTAPVVSTSAPSVCSNSFKDCIVRASEDYQTELGSAAPCIGCENGANCKFSTSASGTVELVFEPSSKQLSFRPLATICGNGQCELGETCPSDYGKCPICGDSICQTSETYQTCSQDCSNELSGCGIFKEESCVDDSQFHATPGVEEKRWQTPKPNMNGYQSSFQDYHTLVGYADIIYIDTDRLAADVCLQTKHRQSNSITLTYFFDGIAQATKYKHYTSAYTDILSAVITGSDRSTLELPELDFIWNAKLIFSRSGDYRNGQKGAIAEMFGWPHKDVKEKCEFLGKAGYLGVKLLPVHEQLMSTQPFENAMNPWYFMYQPVSYNLDGRMGTREELHDLIQICRSYGARVYIDAVLNHFTGVGNDLNQHRNPNSGCVKWGNKTSSTPIERQSPFYTHAFTYQYNSNTGKAPSNEFPAAASGPEDFHCDRPKVGLVDMLSLGASGFRIDAAKHISPEDLSAIMKKVQIKMGGKLPDDFFVWLEVLTGGEAQYIWTGPSWYGTKFTNILKQDLILDSEVDKIKMWDGLYPKELFHNPTVPCHRVVIQNDDHDQQNPVHRNFEIRLFTNPNGVTDNNNDWPIRFILSSYYHTYGDLGIPDRKSSCDLCTVMCETCRKSVPYIKAYEPMACAYVGNGCTRTHRDIPVINAIRAWMKLTPISGASLDIGHCT</sequence>
<evidence type="ECO:0000256" key="1">
    <source>
        <dbReference type="ARBA" id="ARBA00000548"/>
    </source>
</evidence>
<evidence type="ECO:0000256" key="2">
    <source>
        <dbReference type="ARBA" id="ARBA00001913"/>
    </source>
</evidence>
<keyword evidence="9" id="KW-0326">Glycosidase</keyword>
<evidence type="ECO:0000313" key="12">
    <source>
        <dbReference type="EMBL" id="CAF1570434.1"/>
    </source>
</evidence>
<dbReference type="GO" id="GO:0004556">
    <property type="term" value="F:alpha-amylase activity"/>
    <property type="evidence" value="ECO:0007669"/>
    <property type="project" value="UniProtKB-UniRule"/>
</dbReference>